<evidence type="ECO:0000259" key="1">
    <source>
        <dbReference type="Pfam" id="PF06812"/>
    </source>
</evidence>
<dbReference type="EMBL" id="JADMKS010000001">
    <property type="protein sequence ID" value="MBF6635302.1"/>
    <property type="molecule type" value="Genomic_DNA"/>
</dbReference>
<dbReference type="PANTHER" id="PTHR37024:SF5">
    <property type="entry name" value="IMPA N-TERMINAL DOMAIN-CONTAINING PROTEIN"/>
    <property type="match status" value="1"/>
</dbReference>
<reference evidence="2" key="2">
    <citation type="submission" date="2022-09" db="EMBL/GenBank/DDBJ databases">
        <title>Rouxiella aceris sp. nov., isolated from tree sap and emended description of the genus Rhouxiella.</title>
        <authorList>
            <person name="Kim I.S."/>
        </authorList>
    </citation>
    <scope>NUCLEOTIDE SEQUENCE</scope>
    <source>
        <strain evidence="2">SAP-2</strain>
    </source>
</reference>
<gene>
    <name evidence="2" type="primary">tssA</name>
    <name evidence="2" type="ORF">ITX54_01275</name>
</gene>
<accession>A0AA40WYA8</accession>
<dbReference type="Proteomes" id="UP000705283">
    <property type="component" value="Unassembled WGS sequence"/>
</dbReference>
<proteinExistence type="predicted"/>
<name>A0AA40WYA8_9GAMM</name>
<organism evidence="2 3">
    <name type="scientific">Rouxiella silvae</name>
    <dbReference type="NCBI Taxonomy" id="1646373"/>
    <lineage>
        <taxon>Bacteria</taxon>
        <taxon>Pseudomonadati</taxon>
        <taxon>Pseudomonadota</taxon>
        <taxon>Gammaproteobacteria</taxon>
        <taxon>Enterobacterales</taxon>
        <taxon>Yersiniaceae</taxon>
        <taxon>Rouxiella</taxon>
    </lineage>
</organism>
<protein>
    <submittedName>
        <fullName evidence="2">Type VI secretion system protein TssA</fullName>
    </submittedName>
</protein>
<evidence type="ECO:0000313" key="3">
    <source>
        <dbReference type="Proteomes" id="UP000705283"/>
    </source>
</evidence>
<dbReference type="NCBIfam" id="TIGR03362">
    <property type="entry name" value="VI_chp_7"/>
    <property type="match status" value="1"/>
</dbReference>
<dbReference type="PANTHER" id="PTHR37024">
    <property type="entry name" value="TYPE VI SECRETION SYSTEM DUF2094 AND IMPA-RELATED DOMAIN PROTEIN"/>
    <property type="match status" value="1"/>
</dbReference>
<dbReference type="InterPro" id="IPR017739">
    <property type="entry name" value="T6SS-assoc_VCA0119"/>
</dbReference>
<dbReference type="Pfam" id="PF16989">
    <property type="entry name" value="T6SS_VasJ"/>
    <property type="match status" value="1"/>
</dbReference>
<dbReference type="InterPro" id="IPR010657">
    <property type="entry name" value="ImpA_N"/>
</dbReference>
<comment type="caution">
    <text evidence="2">The sequence shown here is derived from an EMBL/GenBank/DDBJ whole genome shotgun (WGS) entry which is preliminary data.</text>
</comment>
<dbReference type="AlphaFoldDB" id="A0AA40WYA8"/>
<sequence>MSALNSLLLLCFSDKQAQILPTARQHVSLWKNWLIPFSGSFPAGEDPGYDDDFQRIREEVNKLSGADIGLICELAEKLFTTRCKDLRVATYYLWARLHRDGEKGLAEGLTLLSALLLHYPQQLLPIRANSRKSALEWLAGSRVLNSLSLHPEVEKSEFETILAALALIENTLNDWTDDCRPELGSLYSALNARLLQSGGLDALVPQNIATQDTPRVTQLPSEYSPELTPVHSGRELLERARTLSGYLREQPQGWLAANRLMKCLRWDTVHQVPPNDANGRTRLVAPREEYRTQLKRLYLQQNWRELLEQAERIFTEGVNHFWLDVQWYLYQALSKSGHPFEGWANIIRQDLRILLERLCGLEKMAYDNGAPFADEVTLGWINQHVRETPVEWHSETLPSSGGSDLSILSLEPEAVRLADAEGPEAALRWLQSQPGNTTPRQNWLLHLLMARVCEQFGKNQMALHLLCELNNSAKSLTLSHWEPELLFEICARRLRLLRLQAQRSSSDKASLAELMHGLTAQLVSLDPVRAAVLCE</sequence>
<reference evidence="2" key="1">
    <citation type="submission" date="2020-11" db="EMBL/GenBank/DDBJ databases">
        <authorList>
            <person name="Lee S.D."/>
        </authorList>
    </citation>
    <scope>NUCLEOTIDE SEQUENCE</scope>
    <source>
        <strain evidence="2">SAP-2</strain>
    </source>
</reference>
<dbReference type="RefSeq" id="WP_194977374.1">
    <property type="nucleotide sequence ID" value="NZ_JADMKS010000001.1"/>
</dbReference>
<evidence type="ECO:0000313" key="2">
    <source>
        <dbReference type="EMBL" id="MBF6635302.1"/>
    </source>
</evidence>
<dbReference type="Pfam" id="PF06812">
    <property type="entry name" value="ImpA_N"/>
    <property type="match status" value="1"/>
</dbReference>
<feature type="domain" description="ImpA N-terminal" evidence="1">
    <location>
        <begin position="36"/>
        <end position="139"/>
    </location>
</feature>